<feature type="transmembrane region" description="Helical" evidence="6">
    <location>
        <begin position="62"/>
        <end position="81"/>
    </location>
</feature>
<feature type="transmembrane region" description="Helical" evidence="6">
    <location>
        <begin position="178"/>
        <end position="196"/>
    </location>
</feature>
<name>A0AAE3P1E6_9BACT</name>
<dbReference type="PANTHER" id="PTHR30250">
    <property type="entry name" value="PST FAMILY PREDICTED COLANIC ACID TRANSPORTER"/>
    <property type="match status" value="1"/>
</dbReference>
<evidence type="ECO:0000256" key="3">
    <source>
        <dbReference type="ARBA" id="ARBA00022692"/>
    </source>
</evidence>
<dbReference type="InterPro" id="IPR050833">
    <property type="entry name" value="Poly_Biosynth_Transport"/>
</dbReference>
<feature type="transmembrane region" description="Helical" evidence="6">
    <location>
        <begin position="319"/>
        <end position="342"/>
    </location>
</feature>
<comment type="subcellular location">
    <subcellularLocation>
        <location evidence="1">Cell membrane</location>
        <topology evidence="1">Multi-pass membrane protein</topology>
    </subcellularLocation>
</comment>
<dbReference type="GO" id="GO:0005886">
    <property type="term" value="C:plasma membrane"/>
    <property type="evidence" value="ECO:0007669"/>
    <property type="project" value="UniProtKB-SubCell"/>
</dbReference>
<dbReference type="AlphaFoldDB" id="A0AAE3P1E6"/>
<evidence type="ECO:0000256" key="4">
    <source>
        <dbReference type="ARBA" id="ARBA00022989"/>
    </source>
</evidence>
<evidence type="ECO:0000313" key="7">
    <source>
        <dbReference type="EMBL" id="MDF2953372.1"/>
    </source>
</evidence>
<dbReference type="InterPro" id="IPR002797">
    <property type="entry name" value="Polysacc_synth"/>
</dbReference>
<gene>
    <name evidence="7" type="ORF">OD816_000617</name>
</gene>
<feature type="transmembrane region" description="Helical" evidence="6">
    <location>
        <begin position="146"/>
        <end position="166"/>
    </location>
</feature>
<dbReference type="CDD" id="cd13128">
    <property type="entry name" value="MATE_Wzx_like"/>
    <property type="match status" value="1"/>
</dbReference>
<feature type="transmembrane region" description="Helical" evidence="6">
    <location>
        <begin position="101"/>
        <end position="126"/>
    </location>
</feature>
<evidence type="ECO:0000256" key="1">
    <source>
        <dbReference type="ARBA" id="ARBA00004651"/>
    </source>
</evidence>
<feature type="transmembrane region" description="Helical" evidence="6">
    <location>
        <begin position="396"/>
        <end position="416"/>
    </location>
</feature>
<sequence length="519" mass="57348">MDRQANKQRTGEKSSQLQISGKLLARNTLLNFLGQVVPLLVGVVTIPFIVQGLGTKRFGLLSLAWVVLSYFTIFDLGLGRATTKFVAEALGRCEEEQIPQIVWTAITIQAILGLLGALVLVGITPILVEHILNIPPDLVREAKATFYLLALSVPVVLASGSFRGVLEASQRFDLVNAVKIPTSALTFFLPLVGLWLGFKLPGIVVLILFARIGALVTYTIMNFHINPKLRKYPSSLSFLPHLFAFGGWVTISSIVSPVLVYLDRFLIGSLLSISAVAYYSAPYEAVTRLWIIPASLVMTIFPVFSALEGIKDRQRLGILFVRSVKYILLTLWPVVLVVMLFAKEALQIWLGDEFAAKSTLALQILALGVLINSLARIPFALLQGIGRPDIPAKFHLLELPFYIGIAYLLVSHWGIAGAATAWTIRVAVDTLLLFVAAFKISRLSPCLLITNGLILEIFLLLLLGGLAYALRCLTDTFSLLIQVILFGVLFSIFAWFFWRIVLDALDRDIILKVVKIWHR</sequence>
<keyword evidence="3 6" id="KW-0812">Transmembrane</keyword>
<dbReference type="PANTHER" id="PTHR30250:SF26">
    <property type="entry name" value="PSMA PROTEIN"/>
    <property type="match status" value="1"/>
</dbReference>
<keyword evidence="5 6" id="KW-0472">Membrane</keyword>
<evidence type="ECO:0000313" key="8">
    <source>
        <dbReference type="Proteomes" id="UP001144110"/>
    </source>
</evidence>
<protein>
    <submittedName>
        <fullName evidence="7">Membrane protein involved in the export of O-antigen and teichoic acid</fullName>
    </submittedName>
</protein>
<feature type="transmembrane region" description="Helical" evidence="6">
    <location>
        <begin position="422"/>
        <end position="440"/>
    </location>
</feature>
<feature type="transmembrane region" description="Helical" evidence="6">
    <location>
        <begin position="202"/>
        <end position="221"/>
    </location>
</feature>
<keyword evidence="4 6" id="KW-1133">Transmembrane helix</keyword>
<feature type="transmembrane region" description="Helical" evidence="6">
    <location>
        <begin position="242"/>
        <end position="262"/>
    </location>
</feature>
<comment type="caution">
    <text evidence="7">The sequence shown here is derived from an EMBL/GenBank/DDBJ whole genome shotgun (WGS) entry which is preliminary data.</text>
</comment>
<keyword evidence="2" id="KW-1003">Cell membrane</keyword>
<feature type="transmembrane region" description="Helical" evidence="6">
    <location>
        <begin position="447"/>
        <end position="470"/>
    </location>
</feature>
<feature type="transmembrane region" description="Helical" evidence="6">
    <location>
        <begin position="354"/>
        <end position="375"/>
    </location>
</feature>
<dbReference type="EMBL" id="JAPHEG010000002">
    <property type="protein sequence ID" value="MDF2953372.1"/>
    <property type="molecule type" value="Genomic_DNA"/>
</dbReference>
<accession>A0AAE3P1E6</accession>
<feature type="transmembrane region" description="Helical" evidence="6">
    <location>
        <begin position="29"/>
        <end position="50"/>
    </location>
</feature>
<evidence type="ECO:0000256" key="5">
    <source>
        <dbReference type="ARBA" id="ARBA00023136"/>
    </source>
</evidence>
<evidence type="ECO:0000256" key="2">
    <source>
        <dbReference type="ARBA" id="ARBA00022475"/>
    </source>
</evidence>
<feature type="transmembrane region" description="Helical" evidence="6">
    <location>
        <begin position="289"/>
        <end position="307"/>
    </location>
</feature>
<reference evidence="7" key="1">
    <citation type="submission" date="2022-11" db="EMBL/GenBank/DDBJ databases">
        <title>Candidatus Alkanophaga archaea from heated hydrothermal vent sediment oxidize petroleum alkanes.</title>
        <authorList>
            <person name="Zehnle H."/>
            <person name="Laso-Perez R."/>
            <person name="Lipp J."/>
            <person name="Teske A."/>
            <person name="Wegener G."/>
        </authorList>
    </citation>
    <scope>NUCLEOTIDE SEQUENCE</scope>
    <source>
        <strain evidence="7">MCA70</strain>
    </source>
</reference>
<feature type="transmembrane region" description="Helical" evidence="6">
    <location>
        <begin position="476"/>
        <end position="498"/>
    </location>
</feature>
<proteinExistence type="predicted"/>
<organism evidence="7 8">
    <name type="scientific">Candidatus Thermodesulfobacterium syntrophicum</name>
    <dbReference type="NCBI Taxonomy" id="3060442"/>
    <lineage>
        <taxon>Bacteria</taxon>
        <taxon>Pseudomonadati</taxon>
        <taxon>Thermodesulfobacteriota</taxon>
        <taxon>Thermodesulfobacteria</taxon>
        <taxon>Thermodesulfobacteriales</taxon>
        <taxon>Thermodesulfobacteriaceae</taxon>
        <taxon>Thermodesulfobacterium</taxon>
    </lineage>
</organism>
<evidence type="ECO:0000256" key="6">
    <source>
        <dbReference type="SAM" id="Phobius"/>
    </source>
</evidence>
<dbReference type="Pfam" id="PF01943">
    <property type="entry name" value="Polysacc_synt"/>
    <property type="match status" value="1"/>
</dbReference>
<dbReference type="Proteomes" id="UP001144110">
    <property type="component" value="Unassembled WGS sequence"/>
</dbReference>